<keyword evidence="3" id="KW-0663">Pyridoxal phosphate</keyword>
<dbReference type="InterPro" id="IPR043132">
    <property type="entry name" value="BCAT-like_C"/>
</dbReference>
<dbReference type="PANTHER" id="PTHR42743">
    <property type="entry name" value="AMINO-ACID AMINOTRANSFERASE"/>
    <property type="match status" value="1"/>
</dbReference>
<dbReference type="InterPro" id="IPR001544">
    <property type="entry name" value="Aminotrans_IV"/>
</dbReference>
<dbReference type="EC" id="4.1.3.38" evidence="4"/>
<evidence type="ECO:0000313" key="5">
    <source>
        <dbReference type="Proteomes" id="UP001493487"/>
    </source>
</evidence>
<comment type="cofactor">
    <cofactor evidence="1">
        <name>pyridoxal 5'-phosphate</name>
        <dbReference type="ChEBI" id="CHEBI:597326"/>
    </cofactor>
</comment>
<accession>A0ABV1L416</accession>
<dbReference type="InterPro" id="IPR036038">
    <property type="entry name" value="Aminotransferase-like"/>
</dbReference>
<dbReference type="Gene3D" id="3.20.10.10">
    <property type="entry name" value="D-amino Acid Aminotransferase, subunit A, domain 2"/>
    <property type="match status" value="1"/>
</dbReference>
<dbReference type="CDD" id="cd00449">
    <property type="entry name" value="PLPDE_IV"/>
    <property type="match status" value="1"/>
</dbReference>
<dbReference type="Pfam" id="PF01063">
    <property type="entry name" value="Aminotran_4"/>
    <property type="match status" value="1"/>
</dbReference>
<dbReference type="NCBIfam" id="NF005800">
    <property type="entry name" value="PRK07650.1"/>
    <property type="match status" value="1"/>
</dbReference>
<reference evidence="4 5" key="1">
    <citation type="journal article" date="2023" name="Genome Announc.">
        <title>Pan-Genome Analyses of the Genus Cohnella and Proposal of the Novel Species Cohnella silvisoli sp. nov., Isolated from Forest Soil.</title>
        <authorList>
            <person name="Wang C."/>
            <person name="Mao L."/>
            <person name="Bao G."/>
            <person name="Zhu H."/>
        </authorList>
    </citation>
    <scope>NUCLEOTIDE SEQUENCE [LARGE SCALE GENOMIC DNA]</scope>
    <source>
        <strain evidence="4 5">NL03-T5-1</strain>
    </source>
</reference>
<organism evidence="4 5">
    <name type="scientific">Cohnella silvisoli</name>
    <dbReference type="NCBI Taxonomy" id="2873699"/>
    <lineage>
        <taxon>Bacteria</taxon>
        <taxon>Bacillati</taxon>
        <taxon>Bacillota</taxon>
        <taxon>Bacilli</taxon>
        <taxon>Bacillales</taxon>
        <taxon>Paenibacillaceae</taxon>
        <taxon>Cohnella</taxon>
    </lineage>
</organism>
<name>A0ABV1L416_9BACL</name>
<evidence type="ECO:0000256" key="3">
    <source>
        <dbReference type="ARBA" id="ARBA00022898"/>
    </source>
</evidence>
<protein>
    <submittedName>
        <fullName evidence="4">Aminodeoxychorismate lyase</fullName>
        <ecNumber evidence="4">4.1.3.38</ecNumber>
    </submittedName>
</protein>
<dbReference type="SUPFAM" id="SSF56752">
    <property type="entry name" value="D-aminoacid aminotransferase-like PLP-dependent enzymes"/>
    <property type="match status" value="1"/>
</dbReference>
<sequence length="294" mass="32519">MKLLFNGQLTDSKEAAISVFDHGFLYGMGLFETFRTYNGLPWLLDRHAARLAKGCEMLGITYATDLQRMEQSVVSLLKANGLADGYIRWSVSAGEGAIGLPIDAYDKPNEIVYAKELAADHPSTRKGKTLRLLKLPRSTPEGSFRLKSFHYMNNIVAMRELIGSGAELGTEGLFLDGTGHVVEGMVSNVFWVTNGELYTPSPQTGLLEGITREYVLEMAANRGISVKEGLYSWQDLLKADEVFLTNSIQEIVPVTMIENERGEGRHPGHQSQAGPLTLRLMTDYRNAAEKGESR</sequence>
<dbReference type="Gene3D" id="3.30.470.10">
    <property type="match status" value="1"/>
</dbReference>
<dbReference type="EMBL" id="JASKHM010000027">
    <property type="protein sequence ID" value="MEQ4486996.1"/>
    <property type="molecule type" value="Genomic_DNA"/>
</dbReference>
<evidence type="ECO:0000256" key="2">
    <source>
        <dbReference type="ARBA" id="ARBA00009320"/>
    </source>
</evidence>
<proteinExistence type="inferred from homology"/>
<evidence type="ECO:0000256" key="1">
    <source>
        <dbReference type="ARBA" id="ARBA00001933"/>
    </source>
</evidence>
<dbReference type="Proteomes" id="UP001493487">
    <property type="component" value="Unassembled WGS sequence"/>
</dbReference>
<dbReference type="GO" id="GO:0008696">
    <property type="term" value="F:4-amino-4-deoxychorismate lyase activity"/>
    <property type="evidence" value="ECO:0007669"/>
    <property type="project" value="UniProtKB-EC"/>
</dbReference>
<evidence type="ECO:0000313" key="4">
    <source>
        <dbReference type="EMBL" id="MEQ4486996.1"/>
    </source>
</evidence>
<dbReference type="RefSeq" id="WP_232190069.1">
    <property type="nucleotide sequence ID" value="NZ_JAIOAP010000026.1"/>
</dbReference>
<comment type="caution">
    <text evidence="4">The sequence shown here is derived from an EMBL/GenBank/DDBJ whole genome shotgun (WGS) entry which is preliminary data.</text>
</comment>
<comment type="similarity">
    <text evidence="2">Belongs to the class-IV pyridoxal-phosphate-dependent aminotransferase family.</text>
</comment>
<dbReference type="InterPro" id="IPR043131">
    <property type="entry name" value="BCAT-like_N"/>
</dbReference>
<dbReference type="InterPro" id="IPR050571">
    <property type="entry name" value="Class-IV_PLP-Dep_Aminotrnsfr"/>
</dbReference>
<keyword evidence="4" id="KW-0456">Lyase</keyword>
<gene>
    <name evidence="4" type="primary">pabC</name>
    <name evidence="4" type="ORF">QJS35_31925</name>
</gene>
<dbReference type="PANTHER" id="PTHR42743:SF11">
    <property type="entry name" value="AMINODEOXYCHORISMATE LYASE"/>
    <property type="match status" value="1"/>
</dbReference>
<keyword evidence="5" id="KW-1185">Reference proteome</keyword>